<dbReference type="HAMAP" id="MF_00423">
    <property type="entry name" value="SelA"/>
    <property type="match status" value="1"/>
</dbReference>
<dbReference type="Gene3D" id="3.90.1150.180">
    <property type="match status" value="1"/>
</dbReference>
<comment type="cofactor">
    <cofactor evidence="1 8">
        <name>pyridoxal 5'-phosphate</name>
        <dbReference type="ChEBI" id="CHEBI:597326"/>
    </cofactor>
</comment>
<evidence type="ECO:0000256" key="1">
    <source>
        <dbReference type="ARBA" id="ARBA00001933"/>
    </source>
</evidence>
<evidence type="ECO:0000256" key="5">
    <source>
        <dbReference type="ARBA" id="ARBA00022917"/>
    </source>
</evidence>
<comment type="function">
    <text evidence="8">Converts seryl-tRNA(Sec) to selenocysteinyl-tRNA(Sec) required for selenoprotein biosynthesis.</text>
</comment>
<sequence length="476" mass="49943">MTAADPRRALPKVDTLLAHPLLAPHRDEWGRAPLADAARHVLDACRTAIGRGEPAPGVDVLAQRVVEHLDLTGARRVRAVVNATGVVLHTNLGRSPLSSAAREAVLAASGYSTVEFDLATGGRGKRGHAAHAMLRTLTGAPGALIVNNAAAALLLSLGALARGKEVVVSRGELIEIGGEFRIPSIMEAAGVTLVEVGTTNRTHLRDYAEAITDRTALVLLVHPSNYRIEGFTASPSLPELVALARQHRIPVLHDVGSGLLHGTLGEEPTVEDSLRDGADLVVFSGDKLFGGPQAGMIVGAEDLVAGLARHPIARAVRIDKLTLAALEATLLAHLSGKRDQELPVWRSLRMGWDELYSRAQRLAARLGPGAEVREGASTPGGGSLPGQTIRSPLVHLTPRSGSEAAMMARLRHGDPPVIARTEKGRLVIDLRTVAEDDDDTLAAALLRALQAPPASGNGPATAASAESEDRTQHATS</sequence>
<comment type="subcellular location">
    <subcellularLocation>
        <location evidence="8">Cytoplasm</location>
    </subcellularLocation>
</comment>
<keyword evidence="5 8" id="KW-0648">Protein biosynthesis</keyword>
<dbReference type="EMBL" id="JBHRWI010000005">
    <property type="protein sequence ID" value="MFC3509555.1"/>
    <property type="molecule type" value="Genomic_DNA"/>
</dbReference>
<proteinExistence type="inferred from homology"/>
<evidence type="ECO:0000256" key="9">
    <source>
        <dbReference type="SAM" id="MobiDB-lite"/>
    </source>
</evidence>
<dbReference type="GO" id="GO:0004125">
    <property type="term" value="F:L-seryl-tRNA(Sec) selenium transferase activity"/>
    <property type="evidence" value="ECO:0007669"/>
    <property type="project" value="UniProtKB-EC"/>
</dbReference>
<dbReference type="Gene3D" id="3.40.640.10">
    <property type="entry name" value="Type I PLP-dependent aspartate aminotransferase-like (Major domain)"/>
    <property type="match status" value="1"/>
</dbReference>
<dbReference type="EC" id="2.9.1.1" evidence="8"/>
<evidence type="ECO:0000256" key="8">
    <source>
        <dbReference type="HAMAP-Rule" id="MF_00423"/>
    </source>
</evidence>
<feature type="domain" description="L-seryl-tRNA selenium transferase N-terminal" evidence="10">
    <location>
        <begin position="7"/>
        <end position="46"/>
    </location>
</feature>
<dbReference type="InterPro" id="IPR025862">
    <property type="entry name" value="SelA_trans_N_dom"/>
</dbReference>
<gene>
    <name evidence="8 11" type="primary">selA</name>
    <name evidence="11" type="ORF">ACFORO_05220</name>
</gene>
<dbReference type="Proteomes" id="UP001595764">
    <property type="component" value="Unassembled WGS sequence"/>
</dbReference>
<organism evidence="11 12">
    <name type="scientific">Amycolatopsis halotolerans</name>
    <dbReference type="NCBI Taxonomy" id="330083"/>
    <lineage>
        <taxon>Bacteria</taxon>
        <taxon>Bacillati</taxon>
        <taxon>Actinomycetota</taxon>
        <taxon>Actinomycetes</taxon>
        <taxon>Pseudonocardiales</taxon>
        <taxon>Pseudonocardiaceae</taxon>
        <taxon>Amycolatopsis</taxon>
    </lineage>
</organism>
<dbReference type="SUPFAM" id="SSF53383">
    <property type="entry name" value="PLP-dependent transferases"/>
    <property type="match status" value="1"/>
</dbReference>
<dbReference type="Pfam" id="PF03841">
    <property type="entry name" value="SelA"/>
    <property type="match status" value="1"/>
</dbReference>
<dbReference type="NCBIfam" id="TIGR00474">
    <property type="entry name" value="selA"/>
    <property type="match status" value="1"/>
</dbReference>
<dbReference type="Pfam" id="PF12390">
    <property type="entry name" value="Se-cys_synth_N"/>
    <property type="match status" value="1"/>
</dbReference>
<comment type="catalytic activity">
    <reaction evidence="8">
        <text>L-seryl-tRNA(Sec) + selenophosphate + H(+) = L-selenocysteinyl-tRNA(Sec) + phosphate</text>
        <dbReference type="Rhea" id="RHEA:22728"/>
        <dbReference type="Rhea" id="RHEA-COMP:9742"/>
        <dbReference type="Rhea" id="RHEA-COMP:9743"/>
        <dbReference type="ChEBI" id="CHEBI:15378"/>
        <dbReference type="ChEBI" id="CHEBI:16144"/>
        <dbReference type="ChEBI" id="CHEBI:43474"/>
        <dbReference type="ChEBI" id="CHEBI:78533"/>
        <dbReference type="ChEBI" id="CHEBI:78573"/>
        <dbReference type="EC" id="2.9.1.1"/>
    </reaction>
</comment>
<comment type="caution">
    <text evidence="11">The sequence shown here is derived from an EMBL/GenBank/DDBJ whole genome shotgun (WGS) entry which is preliminary data.</text>
</comment>
<evidence type="ECO:0000256" key="6">
    <source>
        <dbReference type="ARBA" id="ARBA00023266"/>
    </source>
</evidence>
<comment type="similarity">
    <text evidence="7 8">Belongs to the SelA family.</text>
</comment>
<evidence type="ECO:0000256" key="2">
    <source>
        <dbReference type="ARBA" id="ARBA00022490"/>
    </source>
</evidence>
<evidence type="ECO:0000256" key="4">
    <source>
        <dbReference type="ARBA" id="ARBA00022898"/>
    </source>
</evidence>
<evidence type="ECO:0000313" key="12">
    <source>
        <dbReference type="Proteomes" id="UP001595764"/>
    </source>
</evidence>
<dbReference type="PANTHER" id="PTHR32328:SF0">
    <property type="entry name" value="L-SERYL-TRNA(SEC) SELENIUM TRANSFERASE"/>
    <property type="match status" value="1"/>
</dbReference>
<keyword evidence="3 8" id="KW-0808">Transferase</keyword>
<keyword evidence="4 8" id="KW-0663">Pyridoxal phosphate</keyword>
<keyword evidence="2 8" id="KW-0963">Cytoplasm</keyword>
<dbReference type="PANTHER" id="PTHR32328">
    <property type="entry name" value="L-SERYL-TRNA(SEC) SELENIUM TRANSFERASE"/>
    <property type="match status" value="1"/>
</dbReference>
<dbReference type="InterPro" id="IPR015421">
    <property type="entry name" value="PyrdxlP-dep_Trfase_major"/>
</dbReference>
<evidence type="ECO:0000256" key="7">
    <source>
        <dbReference type="ARBA" id="ARBA00044507"/>
    </source>
</evidence>
<dbReference type="InterPro" id="IPR015424">
    <property type="entry name" value="PyrdxlP-dep_Trfase"/>
</dbReference>
<reference evidence="12" key="1">
    <citation type="journal article" date="2019" name="Int. J. Syst. Evol. Microbiol.">
        <title>The Global Catalogue of Microorganisms (GCM) 10K type strain sequencing project: providing services to taxonomists for standard genome sequencing and annotation.</title>
        <authorList>
            <consortium name="The Broad Institute Genomics Platform"/>
            <consortium name="The Broad Institute Genome Sequencing Center for Infectious Disease"/>
            <person name="Wu L."/>
            <person name="Ma J."/>
        </authorList>
    </citation>
    <scope>NUCLEOTIDE SEQUENCE [LARGE SCALE GENOMIC DNA]</scope>
    <source>
        <strain evidence="12">CGMCC 4.7682</strain>
    </source>
</reference>
<evidence type="ECO:0000256" key="3">
    <source>
        <dbReference type="ARBA" id="ARBA00022679"/>
    </source>
</evidence>
<dbReference type="InterPro" id="IPR018319">
    <property type="entry name" value="SelA-like"/>
</dbReference>
<accession>A0ABV7QB60</accession>
<keyword evidence="6 8" id="KW-0711">Selenium</keyword>
<keyword evidence="12" id="KW-1185">Reference proteome</keyword>
<feature type="region of interest" description="Disordered" evidence="9">
    <location>
        <begin position="450"/>
        <end position="476"/>
    </location>
</feature>
<feature type="region of interest" description="Disordered" evidence="9">
    <location>
        <begin position="369"/>
        <end position="391"/>
    </location>
</feature>
<name>A0ABV7QB60_9PSEU</name>
<feature type="compositionally biased region" description="Basic and acidic residues" evidence="9">
    <location>
        <begin position="467"/>
        <end position="476"/>
    </location>
</feature>
<evidence type="ECO:0000313" key="11">
    <source>
        <dbReference type="EMBL" id="MFC3509555.1"/>
    </source>
</evidence>
<comment type="pathway">
    <text evidence="8">Aminoacyl-tRNA biosynthesis; selenocysteinyl-tRNA(Sec) biosynthesis; selenocysteinyl-tRNA(Sec) from L-seryl-tRNA(Sec) (bacterial route): step 1/1.</text>
</comment>
<protein>
    <recommendedName>
        <fullName evidence="8">L-seryl-tRNA(Sec) selenium transferase</fullName>
        <ecNumber evidence="8">2.9.1.1</ecNumber>
    </recommendedName>
    <alternativeName>
        <fullName evidence="8">Selenocysteine synthase</fullName>
        <shortName evidence="8">Sec synthase</shortName>
    </alternativeName>
    <alternativeName>
        <fullName evidence="8">Selenocysteinyl-tRNA(Sec) synthase</fullName>
    </alternativeName>
</protein>
<dbReference type="RefSeq" id="WP_377871971.1">
    <property type="nucleotide sequence ID" value="NZ_JBHMAY010000035.1"/>
</dbReference>
<feature type="modified residue" description="N6-(pyridoxal phosphate)lysine" evidence="8">
    <location>
        <position position="287"/>
    </location>
</feature>
<evidence type="ECO:0000259" key="10">
    <source>
        <dbReference type="Pfam" id="PF12390"/>
    </source>
</evidence>
<dbReference type="InterPro" id="IPR004534">
    <property type="entry name" value="SelA_trans"/>
</dbReference>